<dbReference type="AlphaFoldDB" id="A0A0F9J6E1"/>
<dbReference type="EMBL" id="LAZR01012218">
    <property type="protein sequence ID" value="KKM27979.1"/>
    <property type="molecule type" value="Genomic_DNA"/>
</dbReference>
<accession>A0A0F9J6E1</accession>
<reference evidence="1" key="1">
    <citation type="journal article" date="2015" name="Nature">
        <title>Complex archaea that bridge the gap between prokaryotes and eukaryotes.</title>
        <authorList>
            <person name="Spang A."/>
            <person name="Saw J.H."/>
            <person name="Jorgensen S.L."/>
            <person name="Zaremba-Niedzwiedzka K."/>
            <person name="Martijn J."/>
            <person name="Lind A.E."/>
            <person name="van Eijk R."/>
            <person name="Schleper C."/>
            <person name="Guy L."/>
            <person name="Ettema T.J."/>
        </authorList>
    </citation>
    <scope>NUCLEOTIDE SEQUENCE</scope>
</reference>
<evidence type="ECO:0000313" key="1">
    <source>
        <dbReference type="EMBL" id="KKM27979.1"/>
    </source>
</evidence>
<organism evidence="1">
    <name type="scientific">marine sediment metagenome</name>
    <dbReference type="NCBI Taxonomy" id="412755"/>
    <lineage>
        <taxon>unclassified sequences</taxon>
        <taxon>metagenomes</taxon>
        <taxon>ecological metagenomes</taxon>
    </lineage>
</organism>
<gene>
    <name evidence="1" type="ORF">LCGC14_1569300</name>
</gene>
<comment type="caution">
    <text evidence="1">The sequence shown here is derived from an EMBL/GenBank/DDBJ whole genome shotgun (WGS) entry which is preliminary data.</text>
</comment>
<protein>
    <submittedName>
        <fullName evidence="1">Uncharacterized protein</fullName>
    </submittedName>
</protein>
<sequence length="99" mass="11553">MLLILRTFDSVNWMPFELNRQSFFKRIKVQCVFFIRILKIKATTISIALSILCVLLLTNCSKDPNQTETAEVIEHTVGAFTDDFTFTISPKPIQQHRYR</sequence>
<name>A0A0F9J6E1_9ZZZZ</name>
<proteinExistence type="predicted"/>